<keyword evidence="3" id="KW-0808">Transferase</keyword>
<dbReference type="GO" id="GO:0032446">
    <property type="term" value="P:protein modification by small protein conjugation"/>
    <property type="evidence" value="ECO:0007669"/>
    <property type="project" value="TreeGrafter"/>
</dbReference>
<keyword evidence="4" id="KW-0833">Ubl conjugation pathway</keyword>
<dbReference type="STRING" id="102285.A0A0R3TUV6"/>
<organism evidence="9">
    <name type="scientific">Rodentolepis nana</name>
    <name type="common">Dwarf tapeworm</name>
    <name type="synonym">Hymenolepis nana</name>
    <dbReference type="NCBI Taxonomy" id="102285"/>
    <lineage>
        <taxon>Eukaryota</taxon>
        <taxon>Metazoa</taxon>
        <taxon>Spiralia</taxon>
        <taxon>Lophotrochozoa</taxon>
        <taxon>Platyhelminthes</taxon>
        <taxon>Cestoda</taxon>
        <taxon>Eucestoda</taxon>
        <taxon>Cyclophyllidea</taxon>
        <taxon>Hymenolepididae</taxon>
        <taxon>Rodentolepis</taxon>
    </lineage>
</organism>
<accession>A0A0R3TUV6</accession>
<keyword evidence="8" id="KW-1185">Reference proteome</keyword>
<sequence length="167" mass="19218">MENGIICLDDFNSSLKKVFDLINALYLEDIWKLESSDEYSNLELICCHLCTVSNKSARLEYRITYSDSYSVPILMFRGSFRDGKPVPISYFWDCFLNSSPNNLDPLIVISQTEHRQTGVPYFFVHPCKTKNLMSNVNPASPDSYLSLWLSLMARYFNIFIPTSIAKV</sequence>
<evidence type="ECO:0000256" key="2">
    <source>
        <dbReference type="ARBA" id="ARBA00021099"/>
    </source>
</evidence>
<gene>
    <name evidence="7" type="ORF">HNAJ_LOCUS11556</name>
</gene>
<dbReference type="Gene3D" id="3.30.1460.50">
    <property type="match status" value="1"/>
</dbReference>
<dbReference type="PANTHER" id="PTHR14957:SF1">
    <property type="entry name" value="UBIQUITIN-LIKE-CONJUGATING ENZYME ATG10"/>
    <property type="match status" value="1"/>
</dbReference>
<evidence type="ECO:0000313" key="8">
    <source>
        <dbReference type="Proteomes" id="UP000278807"/>
    </source>
</evidence>
<dbReference type="Pfam" id="PF03987">
    <property type="entry name" value="Autophagy_act_C"/>
    <property type="match status" value="1"/>
</dbReference>
<evidence type="ECO:0000256" key="5">
    <source>
        <dbReference type="ARBA" id="ARBA00023006"/>
    </source>
</evidence>
<reference evidence="7 8" key="2">
    <citation type="submission" date="2018-11" db="EMBL/GenBank/DDBJ databases">
        <authorList>
            <consortium name="Pathogen Informatics"/>
        </authorList>
    </citation>
    <scope>NUCLEOTIDE SEQUENCE [LARGE SCALE GENOMIC DNA]</scope>
</reference>
<reference evidence="9" key="1">
    <citation type="submission" date="2017-02" db="UniProtKB">
        <authorList>
            <consortium name="WormBaseParasite"/>
        </authorList>
    </citation>
    <scope>IDENTIFICATION</scope>
</reference>
<proteinExistence type="inferred from homology"/>
<dbReference type="AlphaFoldDB" id="A0A0R3TUV6"/>
<dbReference type="EMBL" id="UZAE01013642">
    <property type="protein sequence ID" value="VDO10730.1"/>
    <property type="molecule type" value="Genomic_DNA"/>
</dbReference>
<dbReference type="GO" id="GO:0000422">
    <property type="term" value="P:autophagy of mitochondrion"/>
    <property type="evidence" value="ECO:0007669"/>
    <property type="project" value="TreeGrafter"/>
</dbReference>
<dbReference type="GO" id="GO:0061651">
    <property type="term" value="F:Atg12 conjugating enzyme activity"/>
    <property type="evidence" value="ECO:0007669"/>
    <property type="project" value="TreeGrafter"/>
</dbReference>
<evidence type="ECO:0000313" key="7">
    <source>
        <dbReference type="EMBL" id="VDO10730.1"/>
    </source>
</evidence>
<dbReference type="GO" id="GO:0005829">
    <property type="term" value="C:cytosol"/>
    <property type="evidence" value="ECO:0007669"/>
    <property type="project" value="TreeGrafter"/>
</dbReference>
<dbReference type="OrthoDB" id="4089664at2759"/>
<evidence type="ECO:0000256" key="3">
    <source>
        <dbReference type="ARBA" id="ARBA00022679"/>
    </source>
</evidence>
<comment type="similarity">
    <text evidence="1">Belongs to the ATG10 family.</text>
</comment>
<evidence type="ECO:0000256" key="1">
    <source>
        <dbReference type="ARBA" id="ARBA00005696"/>
    </source>
</evidence>
<keyword evidence="5" id="KW-0072">Autophagy</keyword>
<dbReference type="InterPro" id="IPR007135">
    <property type="entry name" value="Atg3/Atg10"/>
</dbReference>
<dbReference type="WBParaSite" id="HNAJ_0001156601-mRNA-1">
    <property type="protein sequence ID" value="HNAJ_0001156601-mRNA-1"/>
    <property type="gene ID" value="HNAJ_0001156601"/>
</dbReference>
<evidence type="ECO:0000256" key="4">
    <source>
        <dbReference type="ARBA" id="ARBA00022786"/>
    </source>
</evidence>
<dbReference type="PANTHER" id="PTHR14957">
    <property type="entry name" value="UBIQUITIN-LIKE-CONJUGATING ENZYME ATG10"/>
    <property type="match status" value="1"/>
</dbReference>
<dbReference type="Proteomes" id="UP000278807">
    <property type="component" value="Unassembled WGS sequence"/>
</dbReference>
<protein>
    <recommendedName>
        <fullName evidence="2">Ubiquitin-like-conjugating enzyme ATG10</fullName>
    </recommendedName>
    <alternativeName>
        <fullName evidence="6">Autophagy-related protein 10</fullName>
    </alternativeName>
</protein>
<evidence type="ECO:0000313" key="9">
    <source>
        <dbReference type="WBParaSite" id="HNAJ_0001156601-mRNA-1"/>
    </source>
</evidence>
<evidence type="ECO:0000256" key="6">
    <source>
        <dbReference type="ARBA" id="ARBA00029833"/>
    </source>
</evidence>
<name>A0A0R3TUV6_RODNA</name>
<dbReference type="GO" id="GO:0000045">
    <property type="term" value="P:autophagosome assembly"/>
    <property type="evidence" value="ECO:0007669"/>
    <property type="project" value="TreeGrafter"/>
</dbReference>